<dbReference type="GO" id="GO:0008499">
    <property type="term" value="F:N-acetyl-beta-D-glucosaminide beta-(1,3)-galactosyltransferase activity"/>
    <property type="evidence" value="ECO:0007669"/>
    <property type="project" value="TreeGrafter"/>
</dbReference>
<reference evidence="14" key="2">
    <citation type="submission" date="2025-08" db="UniProtKB">
        <authorList>
            <consortium name="Ensembl"/>
        </authorList>
    </citation>
    <scope>IDENTIFICATION</scope>
</reference>
<dbReference type="EC" id="2.4.1.-" evidence="13"/>
<evidence type="ECO:0000256" key="7">
    <source>
        <dbReference type="ARBA" id="ARBA00022968"/>
    </source>
</evidence>
<evidence type="ECO:0000256" key="12">
    <source>
        <dbReference type="ARBA" id="ARBA00023180"/>
    </source>
</evidence>
<evidence type="ECO:0000256" key="9">
    <source>
        <dbReference type="ARBA" id="ARBA00023034"/>
    </source>
</evidence>
<keyword evidence="6 13" id="KW-0812">Transmembrane</keyword>
<dbReference type="InterPro" id="IPR002659">
    <property type="entry name" value="Glyco_trans_31"/>
</dbReference>
<comment type="similarity">
    <text evidence="3 13">Belongs to the glycosyltransferase 31 family.</text>
</comment>
<evidence type="ECO:0000256" key="10">
    <source>
        <dbReference type="ARBA" id="ARBA00023098"/>
    </source>
</evidence>
<evidence type="ECO:0000256" key="6">
    <source>
        <dbReference type="ARBA" id="ARBA00022692"/>
    </source>
</evidence>
<reference evidence="14" key="1">
    <citation type="submission" date="2023-05" db="EMBL/GenBank/DDBJ databases">
        <title>High-quality long-read genome of Scophthalmus maximus.</title>
        <authorList>
            <person name="Lien S."/>
            <person name="Martinez P."/>
        </authorList>
    </citation>
    <scope>NUCLEOTIDE SEQUENCE [LARGE SCALE GENOMIC DNA]</scope>
</reference>
<feature type="transmembrane region" description="Helical" evidence="13">
    <location>
        <begin position="73"/>
        <end position="91"/>
    </location>
</feature>
<keyword evidence="7 13" id="KW-0735">Signal-anchor</keyword>
<organism evidence="14 15">
    <name type="scientific">Scophthalmus maximus</name>
    <name type="common">Turbot</name>
    <name type="synonym">Psetta maxima</name>
    <dbReference type="NCBI Taxonomy" id="52904"/>
    <lineage>
        <taxon>Eukaryota</taxon>
        <taxon>Metazoa</taxon>
        <taxon>Chordata</taxon>
        <taxon>Craniata</taxon>
        <taxon>Vertebrata</taxon>
        <taxon>Euteleostomi</taxon>
        <taxon>Actinopterygii</taxon>
        <taxon>Neopterygii</taxon>
        <taxon>Teleostei</taxon>
        <taxon>Neoteleostei</taxon>
        <taxon>Acanthomorphata</taxon>
        <taxon>Carangaria</taxon>
        <taxon>Pleuronectiformes</taxon>
        <taxon>Pleuronectoidei</taxon>
        <taxon>Scophthalmidae</taxon>
        <taxon>Scophthalmus</taxon>
    </lineage>
</organism>
<keyword evidence="12" id="KW-0325">Glycoprotein</keyword>
<evidence type="ECO:0000256" key="8">
    <source>
        <dbReference type="ARBA" id="ARBA00022989"/>
    </source>
</evidence>
<evidence type="ECO:0000256" key="13">
    <source>
        <dbReference type="RuleBase" id="RU363063"/>
    </source>
</evidence>
<evidence type="ECO:0000256" key="11">
    <source>
        <dbReference type="ARBA" id="ARBA00023136"/>
    </source>
</evidence>
<keyword evidence="9 13" id="KW-0333">Golgi apparatus</keyword>
<evidence type="ECO:0000256" key="4">
    <source>
        <dbReference type="ARBA" id="ARBA00022676"/>
    </source>
</evidence>
<comment type="pathway">
    <text evidence="2">Protein modification; protein glycosylation.</text>
</comment>
<sequence>MDAALNGNSVTVSTRLQTSHCLGREHQWARERRYLQSTSWFQPAVRLKGINGGHFHSCLRSEKTPWTRARRGLILLMLFLMTGTLMLMFYLEVSLPLSFWRTSSVSSNNMTTAVFSVTAEGFVAYPHHYRLILDEPHRCWRESPFLVLMIPVAPHNREARDAIRSTWGKETAVLGHVISHYFLLGQSTEGDASEVLERHLLQESRTHQDILQSDFMDSYNNLTIKTMVMFEWLSSHCPNTSYAMKVDSDMFLNVHNLVDMLAAAPRHLYMTGQVARGAFVIRYRSSKWFMPVSVFPESTYPPYALGLGYVFSMDLPRRMLQASSHVRAVSIEDVYVGLCMRHLGIPLTDPPNSGLFRVTKPYFTYNCYWTSVITTILETSEQLRDVWAIYQTQVQNGC</sequence>
<evidence type="ECO:0000256" key="2">
    <source>
        <dbReference type="ARBA" id="ARBA00004922"/>
    </source>
</evidence>
<evidence type="ECO:0000313" key="15">
    <source>
        <dbReference type="Proteomes" id="UP000694558"/>
    </source>
</evidence>
<evidence type="ECO:0000256" key="5">
    <source>
        <dbReference type="ARBA" id="ARBA00022679"/>
    </source>
</evidence>
<keyword evidence="10" id="KW-0443">Lipid metabolism</keyword>
<dbReference type="PANTHER" id="PTHR11214:SF115">
    <property type="entry name" value="HEXOSYLTRANSFERASE"/>
    <property type="match status" value="1"/>
</dbReference>
<dbReference type="AlphaFoldDB" id="A0A8D3BNX7"/>
<dbReference type="FunFam" id="3.90.550.50:FF:000001">
    <property type="entry name" value="Hexosyltransferase"/>
    <property type="match status" value="1"/>
</dbReference>
<evidence type="ECO:0000256" key="1">
    <source>
        <dbReference type="ARBA" id="ARBA00004323"/>
    </source>
</evidence>
<dbReference type="GO" id="GO:0000139">
    <property type="term" value="C:Golgi membrane"/>
    <property type="evidence" value="ECO:0007669"/>
    <property type="project" value="UniProtKB-SubCell"/>
</dbReference>
<dbReference type="Ensembl" id="ENSSMAT00000053071.1">
    <property type="protein sequence ID" value="ENSSMAP00000036735.1"/>
    <property type="gene ID" value="ENSSMAG00000036602.1"/>
</dbReference>
<keyword evidence="5" id="KW-0808">Transferase</keyword>
<proteinExistence type="inferred from homology"/>
<dbReference type="GO" id="GO:0006629">
    <property type="term" value="P:lipid metabolic process"/>
    <property type="evidence" value="ECO:0007669"/>
    <property type="project" value="UniProtKB-KW"/>
</dbReference>
<dbReference type="GO" id="GO:0006493">
    <property type="term" value="P:protein O-linked glycosylation"/>
    <property type="evidence" value="ECO:0007669"/>
    <property type="project" value="TreeGrafter"/>
</dbReference>
<accession>A0A8D3BNX7</accession>
<keyword evidence="11 13" id="KW-0472">Membrane</keyword>
<dbReference type="Gene3D" id="3.90.550.50">
    <property type="match status" value="1"/>
</dbReference>
<comment type="subcellular location">
    <subcellularLocation>
        <location evidence="1 13">Golgi apparatus membrane</location>
        <topology evidence="1 13">Single-pass type II membrane protein</topology>
    </subcellularLocation>
</comment>
<evidence type="ECO:0000313" key="14">
    <source>
        <dbReference type="Ensembl" id="ENSSMAP00000036735.1"/>
    </source>
</evidence>
<name>A0A8D3BNX7_SCOMX</name>
<dbReference type="Pfam" id="PF01762">
    <property type="entry name" value="Galactosyl_T"/>
    <property type="match status" value="1"/>
</dbReference>
<gene>
    <name evidence="14" type="primary">LOC118319928</name>
</gene>
<protein>
    <recommendedName>
        <fullName evidence="13">Hexosyltransferase</fullName>
        <ecNumber evidence="13">2.4.1.-</ecNumber>
    </recommendedName>
</protein>
<keyword evidence="8 13" id="KW-1133">Transmembrane helix</keyword>
<keyword evidence="4 13" id="KW-0328">Glycosyltransferase</keyword>
<dbReference type="GeneTree" id="ENSGT00940000163421"/>
<evidence type="ECO:0000256" key="3">
    <source>
        <dbReference type="ARBA" id="ARBA00008661"/>
    </source>
</evidence>
<dbReference type="Proteomes" id="UP000694558">
    <property type="component" value="Chromosome 13"/>
</dbReference>
<dbReference type="PANTHER" id="PTHR11214">
    <property type="entry name" value="BETA-1,3-N-ACETYLGLUCOSAMINYLTRANSFERASE"/>
    <property type="match status" value="1"/>
</dbReference>